<keyword evidence="3 8" id="KW-0575">Peroxidase</keyword>
<keyword evidence="7 8" id="KW-0408">Iron</keyword>
<evidence type="ECO:0000256" key="3">
    <source>
        <dbReference type="ARBA" id="ARBA00022559"/>
    </source>
</evidence>
<dbReference type="InterPro" id="IPR024168">
    <property type="entry name" value="Catalase_SrpA-type_pred"/>
</dbReference>
<evidence type="ECO:0000256" key="4">
    <source>
        <dbReference type="ARBA" id="ARBA00022617"/>
    </source>
</evidence>
<evidence type="ECO:0000256" key="10">
    <source>
        <dbReference type="PIRSR" id="PIRSR000296-2"/>
    </source>
</evidence>
<evidence type="ECO:0000256" key="7">
    <source>
        <dbReference type="ARBA" id="ARBA00023004"/>
    </source>
</evidence>
<proteinExistence type="inferred from homology"/>
<dbReference type="Gene3D" id="2.40.180.10">
    <property type="entry name" value="Catalase core domain"/>
    <property type="match status" value="1"/>
</dbReference>
<evidence type="ECO:0000256" key="8">
    <source>
        <dbReference type="PIRNR" id="PIRNR000296"/>
    </source>
</evidence>
<keyword evidence="5 8" id="KW-0479">Metal-binding</keyword>
<dbReference type="PROSITE" id="PS51402">
    <property type="entry name" value="CATALASE_3"/>
    <property type="match status" value="1"/>
</dbReference>
<gene>
    <name evidence="13" type="ordered locus">BC1002_4887</name>
</gene>
<dbReference type="EMBL" id="CP002014">
    <property type="protein sequence ID" value="ADG18845.1"/>
    <property type="molecule type" value="Genomic_DNA"/>
</dbReference>
<dbReference type="InterPro" id="IPR011614">
    <property type="entry name" value="Catalase_core"/>
</dbReference>
<evidence type="ECO:0000256" key="9">
    <source>
        <dbReference type="PIRSR" id="PIRSR000296-1"/>
    </source>
</evidence>
<keyword evidence="6 8" id="KW-0560">Oxidoreductase</keyword>
<dbReference type="AlphaFoldDB" id="D5WDP2"/>
<dbReference type="GO" id="GO:0004096">
    <property type="term" value="F:catalase activity"/>
    <property type="evidence" value="ECO:0007669"/>
    <property type="project" value="InterPro"/>
</dbReference>
<organism evidence="13 14">
    <name type="scientific">Paraburkholderia atlantica</name>
    <dbReference type="NCBI Taxonomy" id="2654982"/>
    <lineage>
        <taxon>Bacteria</taxon>
        <taxon>Pseudomonadati</taxon>
        <taxon>Pseudomonadota</taxon>
        <taxon>Betaproteobacteria</taxon>
        <taxon>Burkholderiales</taxon>
        <taxon>Burkholderiaceae</taxon>
        <taxon>Paraburkholderia</taxon>
    </lineage>
</organism>
<dbReference type="InterPro" id="IPR018028">
    <property type="entry name" value="Catalase"/>
</dbReference>
<feature type="signal peptide" evidence="11">
    <location>
        <begin position="1"/>
        <end position="39"/>
    </location>
</feature>
<evidence type="ECO:0000313" key="14">
    <source>
        <dbReference type="Proteomes" id="UP000002190"/>
    </source>
</evidence>
<evidence type="ECO:0000256" key="5">
    <source>
        <dbReference type="ARBA" id="ARBA00022723"/>
    </source>
</evidence>
<dbReference type="PIRSF" id="PIRSF000296">
    <property type="entry name" value="SrpA"/>
    <property type="match status" value="1"/>
</dbReference>
<feature type="chain" id="PRO_5003079505" description="Catalase-related peroxidase" evidence="11">
    <location>
        <begin position="40"/>
        <end position="348"/>
    </location>
</feature>
<dbReference type="STRING" id="640511.BC1002_4887"/>
<reference evidence="13 14" key="2">
    <citation type="journal article" date="2012" name="J. Bacteriol.">
        <title>Genome Sequences of Burkholderia sp. Strains CCGE1002 and H160, Isolated from Legume Nodules in Mexico and Brazil.</title>
        <authorList>
            <person name="Ormeno-Orrillo E."/>
            <person name="Rogel M.A."/>
            <person name="Chueire L.M."/>
            <person name="Tiedje J.M."/>
            <person name="Martinez-Romero E."/>
            <person name="Hungria M."/>
        </authorList>
    </citation>
    <scope>NUCLEOTIDE SEQUENCE [LARGE SCALE GENOMIC DNA]</scope>
    <source>
        <strain evidence="13 14">CCGE1002</strain>
    </source>
</reference>
<dbReference type="KEGG" id="bge:BC1002_4887"/>
<evidence type="ECO:0000256" key="11">
    <source>
        <dbReference type="SAM" id="SignalP"/>
    </source>
</evidence>
<comment type="cofactor">
    <cofactor evidence="8">
        <name>heme</name>
        <dbReference type="ChEBI" id="CHEBI:30413"/>
    </cofactor>
</comment>
<dbReference type="PANTHER" id="PTHR11465:SF9">
    <property type="entry name" value="CATALASE"/>
    <property type="match status" value="1"/>
</dbReference>
<evidence type="ECO:0000256" key="1">
    <source>
        <dbReference type="ARBA" id="ARBA00002974"/>
    </source>
</evidence>
<evidence type="ECO:0000259" key="12">
    <source>
        <dbReference type="SMART" id="SM01060"/>
    </source>
</evidence>
<dbReference type="eggNOG" id="COG0753">
    <property type="taxonomic scope" value="Bacteria"/>
</dbReference>
<feature type="domain" description="Catalase core" evidence="12">
    <location>
        <begin position="42"/>
        <end position="348"/>
    </location>
</feature>
<dbReference type="HOGENOM" id="CLU_045961_0_0_4"/>
<feature type="binding site" description="axial binding residue" evidence="10">
    <location>
        <position position="340"/>
    </location>
    <ligand>
        <name>heme</name>
        <dbReference type="ChEBI" id="CHEBI:30413"/>
    </ligand>
    <ligandPart>
        <name>Fe</name>
        <dbReference type="ChEBI" id="CHEBI:18248"/>
    </ligandPart>
</feature>
<dbReference type="Gene3D" id="1.20.1280.120">
    <property type="match status" value="1"/>
</dbReference>
<accession>D5WDP2</accession>
<keyword evidence="11" id="KW-0732">Signal</keyword>
<evidence type="ECO:0000256" key="2">
    <source>
        <dbReference type="ARBA" id="ARBA00005329"/>
    </source>
</evidence>
<dbReference type="GO" id="GO:0042542">
    <property type="term" value="P:response to hydrogen peroxide"/>
    <property type="evidence" value="ECO:0007669"/>
    <property type="project" value="TreeGrafter"/>
</dbReference>
<comment type="function">
    <text evidence="8">Has an organic peroxide-dependent peroxidase activity.</text>
</comment>
<keyword evidence="4 8" id="KW-0349">Heme</keyword>
<sequence length="348" mass="37680">MSQDSSSSGMPRRRASVHRLTRPCLALGLALALMGPVVAQESAPPGGPAKETPLSMVNALHTAFGEHHARAVHTKGVMLEGTFEPAPEARALTKEPIFTGGTLPVVARFSLFAGVPDLPDNADGASPAGFAVKIKAPDGDDFDIECNQHNGFITATFDEFAVFLRALGASGPDVPHPTPVEKYVGAHPQVKAFLESRTYPASYAEATYFGINALRFTNARGESLYVRYRMVPHAEERYLTPAERKAKSGTYLQDELAQRIANEPVVFDWYAQIAGKGDKIDDPSIAWPDSRKLVKLGTFTLSRPPVDPETAQRLLLFQPGQPHPGVEAADPMLVLRNTAYPISLGQRQ</sequence>
<name>D5WDP2_PARAM</name>
<dbReference type="SUPFAM" id="SSF56634">
    <property type="entry name" value="Heme-dependent catalase-like"/>
    <property type="match status" value="1"/>
</dbReference>
<protein>
    <recommendedName>
        <fullName evidence="8">Catalase-related peroxidase</fullName>
        <ecNumber evidence="8">1.11.1.-</ecNumber>
    </recommendedName>
</protein>
<dbReference type="GO" id="GO:0005737">
    <property type="term" value="C:cytoplasm"/>
    <property type="evidence" value="ECO:0007669"/>
    <property type="project" value="TreeGrafter"/>
</dbReference>
<dbReference type="GO" id="GO:0046872">
    <property type="term" value="F:metal ion binding"/>
    <property type="evidence" value="ECO:0007669"/>
    <property type="project" value="UniProtKB-KW"/>
</dbReference>
<evidence type="ECO:0000256" key="6">
    <source>
        <dbReference type="ARBA" id="ARBA00023002"/>
    </source>
</evidence>
<dbReference type="EC" id="1.11.1.-" evidence="8"/>
<dbReference type="SMART" id="SM01060">
    <property type="entry name" value="Catalase"/>
    <property type="match status" value="1"/>
</dbReference>
<feature type="active site" evidence="9">
    <location>
        <position position="73"/>
    </location>
</feature>
<dbReference type="PANTHER" id="PTHR11465">
    <property type="entry name" value="CATALASE"/>
    <property type="match status" value="1"/>
</dbReference>
<dbReference type="Proteomes" id="UP000002190">
    <property type="component" value="Chromosome 2"/>
</dbReference>
<reference evidence="14" key="1">
    <citation type="submission" date="2010-04" db="EMBL/GenBank/DDBJ databases">
        <title>Complete sequence of chromosome 2 of Burkholderia sp. CCGE1002.</title>
        <authorList>
            <consortium name="US DOE Joint Genome Institute"/>
            <person name="Lucas S."/>
            <person name="Copeland A."/>
            <person name="Lapidus A."/>
            <person name="Cheng J.-F."/>
            <person name="Bruce D."/>
            <person name="Goodwin L."/>
            <person name="Pitluck S."/>
            <person name="Chertkov O."/>
            <person name="Detter J.C."/>
            <person name="Han C."/>
            <person name="Tapia R."/>
            <person name="Land M."/>
            <person name="Hauser L."/>
            <person name="Kyrpides N."/>
            <person name="Ovchinnikova G."/>
            <person name="Martinez-Romero E."/>
            <person name="Hernandez M.A.R."/>
            <person name="Tiedje J.M."/>
            <person name="Woyke T."/>
        </authorList>
    </citation>
    <scope>NUCLEOTIDE SEQUENCE [LARGE SCALE GENOMIC DNA]</scope>
    <source>
        <strain evidence="14">CCGE1002</strain>
    </source>
</reference>
<dbReference type="CDD" id="cd08153">
    <property type="entry name" value="srpA_like"/>
    <property type="match status" value="1"/>
</dbReference>
<dbReference type="Pfam" id="PF00199">
    <property type="entry name" value="Catalase"/>
    <property type="match status" value="1"/>
</dbReference>
<dbReference type="InterPro" id="IPR020835">
    <property type="entry name" value="Catalase_sf"/>
</dbReference>
<dbReference type="GO" id="GO:0042744">
    <property type="term" value="P:hydrogen peroxide catabolic process"/>
    <property type="evidence" value="ECO:0007669"/>
    <property type="project" value="TreeGrafter"/>
</dbReference>
<dbReference type="GO" id="GO:0020037">
    <property type="term" value="F:heme binding"/>
    <property type="evidence" value="ECO:0007669"/>
    <property type="project" value="InterPro"/>
</dbReference>
<comment type="similarity">
    <text evidence="2 8">Belongs to the catalase family.</text>
</comment>
<evidence type="ECO:0000313" key="13">
    <source>
        <dbReference type="EMBL" id="ADG18845.1"/>
    </source>
</evidence>
<comment type="function">
    <text evidence="1">Decomposes hydrogen peroxide into water and oxygen; serves to protect cells from the toxic effects of hydrogen peroxide.</text>
</comment>